<name>A0A371JV58_9FLAO</name>
<proteinExistence type="predicted"/>
<dbReference type="InterPro" id="IPR014729">
    <property type="entry name" value="Rossmann-like_a/b/a_fold"/>
</dbReference>
<dbReference type="EMBL" id="QTJX01000001">
    <property type="protein sequence ID" value="RDY61694.1"/>
    <property type="molecule type" value="Genomic_DNA"/>
</dbReference>
<dbReference type="SUPFAM" id="SSF52374">
    <property type="entry name" value="Nucleotidylyl transferase"/>
    <property type="match status" value="1"/>
</dbReference>
<keyword evidence="1" id="KW-0675">Receptor</keyword>
<gene>
    <name evidence="1" type="ORF">DX873_05960</name>
</gene>
<dbReference type="OrthoDB" id="179386at2"/>
<evidence type="ECO:0000313" key="2">
    <source>
        <dbReference type="Proteomes" id="UP000261828"/>
    </source>
</evidence>
<keyword evidence="2" id="KW-1185">Reference proteome</keyword>
<organism evidence="1 2">
    <name type="scientific">Flagellimonas nanhaiensis</name>
    <dbReference type="NCBI Taxonomy" id="2292706"/>
    <lineage>
        <taxon>Bacteria</taxon>
        <taxon>Pseudomonadati</taxon>
        <taxon>Bacteroidota</taxon>
        <taxon>Flavobacteriia</taxon>
        <taxon>Flavobacteriales</taxon>
        <taxon>Flavobacteriaceae</taxon>
        <taxon>Flagellimonas</taxon>
    </lineage>
</organism>
<evidence type="ECO:0000313" key="1">
    <source>
        <dbReference type="EMBL" id="RDY61694.1"/>
    </source>
</evidence>
<dbReference type="AlphaFoldDB" id="A0A371JV58"/>
<dbReference type="Proteomes" id="UP000261828">
    <property type="component" value="Unassembled WGS sequence"/>
</dbReference>
<accession>A0A371JV58</accession>
<comment type="caution">
    <text evidence="1">The sequence shown here is derived from an EMBL/GenBank/DDBJ whole genome shotgun (WGS) entry which is preliminary data.</text>
</comment>
<protein>
    <submittedName>
        <fullName evidence="1">TonB-dependent receptor</fullName>
    </submittedName>
</protein>
<reference evidence="1 2" key="1">
    <citation type="submission" date="2018-08" db="EMBL/GenBank/DDBJ databases">
        <title>Muricauda nanhaiensis sp. nov., isolated from seawater of the South China Sea.</title>
        <authorList>
            <person name="Dang Y."/>
        </authorList>
    </citation>
    <scope>NUCLEOTIDE SEQUENCE [LARGE SCALE GENOMIC DNA]</scope>
    <source>
        <strain evidence="1 2">SM1704</strain>
    </source>
</reference>
<dbReference type="Gene3D" id="3.40.50.620">
    <property type="entry name" value="HUPs"/>
    <property type="match status" value="1"/>
</dbReference>
<sequence length="489" mass="56507">MPTVTSNKNAFENIPSIKAKTLRINLNPNIYGTFAEIGAGQETARQFFRAGGASGTIAKAMSAYDKSFSDAIYGSEDDGRYVTQARLKRMLEHEVRLVEERISRENNPNYLFFSYANTVATIDFSKRYKGHGWVGIRFQLDPKQKEFDEIILHVRFKQNEARLQQETLGTLGVNLIYGAFFKYDKPKKLLKYLYDHIDKDTLEIDMVNFTGPNFSKVDNRLMSLQLIRNDMTDAVMFGPDGNNLLPAAVLYKKNILALRGSFRPVTKVNMDMFQKSYDIFIREQTVEYENTIVVFEITLSNLKASGEIDEQDFMDRAELLCSLGHTVLISNFQEYYKLVEYFNNYTKAKIGLTMGVNNLVDVFDEKYYRDLSGGILEAFGKLFFKDLKVYLYPMKDPETGQIMTSNNVKVHPRMKELYKFFKYNGKVMDIIDYDPDVMNIFSRDVLKKITNSEEGWEDLLPEGIAEIIKEKKLFIRKALPQKEIEKEKA</sequence>
<dbReference type="RefSeq" id="WP_116183575.1">
    <property type="nucleotide sequence ID" value="NZ_QTJX01000001.1"/>
</dbReference>